<keyword evidence="3" id="KW-1185">Reference proteome</keyword>
<feature type="region of interest" description="Disordered" evidence="1">
    <location>
        <begin position="98"/>
        <end position="134"/>
    </location>
</feature>
<evidence type="ECO:0000256" key="1">
    <source>
        <dbReference type="SAM" id="MobiDB-lite"/>
    </source>
</evidence>
<name>A0A4U5V1G0_COLLU</name>
<protein>
    <submittedName>
        <fullName evidence="2">Uncharacterized protein</fullName>
    </submittedName>
</protein>
<dbReference type="Proteomes" id="UP000298787">
    <property type="component" value="Chromosome 12"/>
</dbReference>
<reference evidence="2 3" key="1">
    <citation type="submission" date="2019-01" db="EMBL/GenBank/DDBJ databases">
        <title>Genome Assembly of Collichthys lucidus.</title>
        <authorList>
            <person name="Cai M."/>
            <person name="Xiao S."/>
        </authorList>
    </citation>
    <scope>NUCLEOTIDE SEQUENCE [LARGE SCALE GENOMIC DNA]</scope>
    <source>
        <strain evidence="2">JT15FE1705JMU</strain>
        <tissue evidence="2">Muscle</tissue>
    </source>
</reference>
<accession>A0A4U5V1G0</accession>
<gene>
    <name evidence="2" type="ORF">D9C73_013702</name>
</gene>
<evidence type="ECO:0000313" key="2">
    <source>
        <dbReference type="EMBL" id="TKS80065.1"/>
    </source>
</evidence>
<dbReference type="AlphaFoldDB" id="A0A4U5V1G0"/>
<dbReference type="EMBL" id="CM014089">
    <property type="protein sequence ID" value="TKS80065.1"/>
    <property type="molecule type" value="Genomic_DNA"/>
</dbReference>
<feature type="compositionally biased region" description="Basic and acidic residues" evidence="1">
    <location>
        <begin position="106"/>
        <end position="122"/>
    </location>
</feature>
<organism evidence="2 3">
    <name type="scientific">Collichthys lucidus</name>
    <name type="common">Big head croaker</name>
    <name type="synonym">Sciaena lucida</name>
    <dbReference type="NCBI Taxonomy" id="240159"/>
    <lineage>
        <taxon>Eukaryota</taxon>
        <taxon>Metazoa</taxon>
        <taxon>Chordata</taxon>
        <taxon>Craniata</taxon>
        <taxon>Vertebrata</taxon>
        <taxon>Euteleostomi</taxon>
        <taxon>Actinopterygii</taxon>
        <taxon>Neopterygii</taxon>
        <taxon>Teleostei</taxon>
        <taxon>Neoteleostei</taxon>
        <taxon>Acanthomorphata</taxon>
        <taxon>Eupercaria</taxon>
        <taxon>Sciaenidae</taxon>
        <taxon>Collichthys</taxon>
    </lineage>
</organism>
<evidence type="ECO:0000313" key="3">
    <source>
        <dbReference type="Proteomes" id="UP000298787"/>
    </source>
</evidence>
<sequence>MRKQILADKRLRRWPPLCLPPYAKLAARQKVAHRVADRVRQHSVCQRRCTHPEKPFKADKAEQENQLYVDLTGHFKAAESYRSHFPLTAARPVNPPLLSFSSATRTFRDENSRIQSGGERRTNRNPGGCSPAAS</sequence>
<proteinExistence type="predicted"/>